<feature type="transmembrane region" description="Helical" evidence="7">
    <location>
        <begin position="121"/>
        <end position="141"/>
    </location>
</feature>
<dbReference type="GO" id="GO:0005886">
    <property type="term" value="C:plasma membrane"/>
    <property type="evidence" value="ECO:0007669"/>
    <property type="project" value="UniProtKB-SubCell"/>
</dbReference>
<gene>
    <name evidence="8" type="ORF">CYJ10_26625</name>
</gene>
<keyword evidence="6 7" id="KW-0472">Membrane</keyword>
<evidence type="ECO:0000256" key="3">
    <source>
        <dbReference type="ARBA" id="ARBA00022475"/>
    </source>
</evidence>
<dbReference type="PANTHER" id="PTHR43549:SF3">
    <property type="entry name" value="MULTIDRUG RESISTANCE PROTEIN YPNP-RELATED"/>
    <property type="match status" value="1"/>
</dbReference>
<protein>
    <recommendedName>
        <fullName evidence="10">Multidrug transporter MatE</fullName>
    </recommendedName>
</protein>
<organism evidence="8 9">
    <name type="scientific">Cupriavidus pauculus</name>
    <dbReference type="NCBI Taxonomy" id="82633"/>
    <lineage>
        <taxon>Bacteria</taxon>
        <taxon>Pseudomonadati</taxon>
        <taxon>Pseudomonadota</taxon>
        <taxon>Betaproteobacteria</taxon>
        <taxon>Burkholderiales</taxon>
        <taxon>Burkholderiaceae</taxon>
        <taxon>Cupriavidus</taxon>
    </lineage>
</organism>
<keyword evidence="2" id="KW-0813">Transport</keyword>
<evidence type="ECO:0008006" key="10">
    <source>
        <dbReference type="Google" id="ProtNLM"/>
    </source>
</evidence>
<dbReference type="PANTHER" id="PTHR43549">
    <property type="entry name" value="MULTIDRUG RESISTANCE PROTEIN YPNP-RELATED"/>
    <property type="match status" value="1"/>
</dbReference>
<evidence type="ECO:0000256" key="4">
    <source>
        <dbReference type="ARBA" id="ARBA00022692"/>
    </source>
</evidence>
<reference evidence="8 9" key="1">
    <citation type="submission" date="2017-12" db="EMBL/GenBank/DDBJ databases">
        <title>Genome sequence of the active heterotrophic nitrifier-denitrifier, Cupriavidus pauculus UM1.</title>
        <authorList>
            <person name="Putonti C."/>
            <person name="Castignetti D."/>
        </authorList>
    </citation>
    <scope>NUCLEOTIDE SEQUENCE [LARGE SCALE GENOMIC DNA]</scope>
    <source>
        <strain evidence="8 9">UM1</strain>
    </source>
</reference>
<keyword evidence="5 7" id="KW-1133">Transmembrane helix</keyword>
<dbReference type="GO" id="GO:0042910">
    <property type="term" value="F:xenobiotic transmembrane transporter activity"/>
    <property type="evidence" value="ECO:0007669"/>
    <property type="project" value="InterPro"/>
</dbReference>
<evidence type="ECO:0000313" key="9">
    <source>
        <dbReference type="Proteomes" id="UP000234341"/>
    </source>
</evidence>
<dbReference type="OrthoDB" id="9001572at2"/>
<keyword evidence="3" id="KW-1003">Cell membrane</keyword>
<evidence type="ECO:0000256" key="2">
    <source>
        <dbReference type="ARBA" id="ARBA00022448"/>
    </source>
</evidence>
<feature type="transmembrane region" description="Helical" evidence="7">
    <location>
        <begin position="94"/>
        <end position="115"/>
    </location>
</feature>
<feature type="transmembrane region" description="Helical" evidence="7">
    <location>
        <begin position="20"/>
        <end position="42"/>
    </location>
</feature>
<feature type="transmembrane region" description="Helical" evidence="7">
    <location>
        <begin position="62"/>
        <end position="82"/>
    </location>
</feature>
<evidence type="ECO:0000256" key="7">
    <source>
        <dbReference type="SAM" id="Phobius"/>
    </source>
</evidence>
<name>A0A2N5C5D8_9BURK</name>
<proteinExistence type="predicted"/>
<dbReference type="GO" id="GO:0015297">
    <property type="term" value="F:antiporter activity"/>
    <property type="evidence" value="ECO:0007669"/>
    <property type="project" value="InterPro"/>
</dbReference>
<comment type="subcellular location">
    <subcellularLocation>
        <location evidence="1">Cell membrane</location>
        <topology evidence="1">Multi-pass membrane protein</topology>
    </subcellularLocation>
</comment>
<dbReference type="Pfam" id="PF01554">
    <property type="entry name" value="MatE"/>
    <property type="match status" value="1"/>
</dbReference>
<comment type="caution">
    <text evidence="8">The sequence shown here is derived from an EMBL/GenBank/DDBJ whole genome shotgun (WGS) entry which is preliminary data.</text>
</comment>
<dbReference type="InterPro" id="IPR052031">
    <property type="entry name" value="Membrane_Transporter-Flippase"/>
</dbReference>
<dbReference type="InterPro" id="IPR002528">
    <property type="entry name" value="MATE_fam"/>
</dbReference>
<evidence type="ECO:0000256" key="6">
    <source>
        <dbReference type="ARBA" id="ARBA00023136"/>
    </source>
</evidence>
<accession>A0A2N5C5D8</accession>
<dbReference type="AlphaFoldDB" id="A0A2N5C5D8"/>
<sequence length="152" mass="15744">MVALVGANIGAGQIDRARRIALSGGFIAFSLAELVGLAAALWPTAWLGLFGADEQLLEAGVAYLHMVGPFYGFFALGFSLYFASQGAGRLKWPLVAGALRLSLFAGVGGLALPLGATLQQYFAFGGLAMLVYGSFILWAVARGDWGRGGAGN</sequence>
<dbReference type="EMBL" id="PJRP01000017">
    <property type="protein sequence ID" value="PLP97422.1"/>
    <property type="molecule type" value="Genomic_DNA"/>
</dbReference>
<evidence type="ECO:0000256" key="5">
    <source>
        <dbReference type="ARBA" id="ARBA00022989"/>
    </source>
</evidence>
<evidence type="ECO:0000313" key="8">
    <source>
        <dbReference type="EMBL" id="PLP97422.1"/>
    </source>
</evidence>
<dbReference type="Proteomes" id="UP000234341">
    <property type="component" value="Unassembled WGS sequence"/>
</dbReference>
<evidence type="ECO:0000256" key="1">
    <source>
        <dbReference type="ARBA" id="ARBA00004651"/>
    </source>
</evidence>
<keyword evidence="4 7" id="KW-0812">Transmembrane</keyword>